<dbReference type="PANTHER" id="PTHR35535">
    <property type="entry name" value="HEAT SHOCK PROTEIN HSLJ"/>
    <property type="match status" value="1"/>
</dbReference>
<dbReference type="InterPro" id="IPR053147">
    <property type="entry name" value="Hsp_HslJ-like"/>
</dbReference>
<dbReference type="InterPro" id="IPR005184">
    <property type="entry name" value="DUF306_Meta_HslJ"/>
</dbReference>
<feature type="domain" description="DUF306" evidence="1">
    <location>
        <begin position="157"/>
        <end position="261"/>
    </location>
</feature>
<organism evidence="2 3">
    <name type="scientific">Flavobacterium pisciphilum</name>
    <dbReference type="NCBI Taxonomy" id="2893755"/>
    <lineage>
        <taxon>Bacteria</taxon>
        <taxon>Pseudomonadati</taxon>
        <taxon>Bacteroidota</taxon>
        <taxon>Flavobacteriia</taxon>
        <taxon>Flavobacteriales</taxon>
        <taxon>Flavobacteriaceae</taxon>
        <taxon>Flavobacterium</taxon>
    </lineage>
</organism>
<evidence type="ECO:0000313" key="3">
    <source>
        <dbReference type="Proteomes" id="UP001430919"/>
    </source>
</evidence>
<evidence type="ECO:0000313" key="2">
    <source>
        <dbReference type="EMBL" id="MCC9071007.1"/>
    </source>
</evidence>
<name>A0ABS8MQH1_9FLAO</name>
<protein>
    <submittedName>
        <fullName evidence="2">META domain-containing protein</fullName>
    </submittedName>
</protein>
<accession>A0ABS8MQH1</accession>
<dbReference type="Proteomes" id="UP001430919">
    <property type="component" value="Unassembled WGS sequence"/>
</dbReference>
<gene>
    <name evidence="2" type="ORF">LNQ49_05285</name>
</gene>
<sequence>MKKIFLLVSVAIFSYSCKTTVKPLTQPKEENNTTMNTNNADEYDGSTFFKATGNEPFWGLKIGKETIRFTSLIEGLEEINSPYVEPIRAMDANVKLYRFKTKTGSMSITIQQMDCTDTMSGDKSPYNVKIEITNASDSSVQKMEGCGKYITDYRLHDIWVLEQLNGKKVAITDYQRELPRIEINSAENRFMGFGGCNHINGSIFYEKEVLRFTNGISTLMACGTNNNKEGEFLQALQSTTTYTIGNNRLSLSNPSGLLLVFKKVD</sequence>
<dbReference type="PROSITE" id="PS51257">
    <property type="entry name" value="PROKAR_LIPOPROTEIN"/>
    <property type="match status" value="1"/>
</dbReference>
<dbReference type="Gene3D" id="2.40.128.270">
    <property type="match status" value="1"/>
</dbReference>
<dbReference type="RefSeq" id="WP_229987638.1">
    <property type="nucleotide sequence ID" value="NZ_JAJJMO010000001.1"/>
</dbReference>
<keyword evidence="3" id="KW-1185">Reference proteome</keyword>
<evidence type="ECO:0000259" key="1">
    <source>
        <dbReference type="Pfam" id="PF03724"/>
    </source>
</evidence>
<dbReference type="EMBL" id="JAJJMO010000001">
    <property type="protein sequence ID" value="MCC9071007.1"/>
    <property type="molecule type" value="Genomic_DNA"/>
</dbReference>
<reference evidence="2" key="1">
    <citation type="submission" date="2021-11" db="EMBL/GenBank/DDBJ databases">
        <title>Description of novel Flavobacterium species.</title>
        <authorList>
            <person name="Saticioglu I.B."/>
            <person name="Ay H."/>
            <person name="Altun S."/>
            <person name="Duman M."/>
        </authorList>
    </citation>
    <scope>NUCLEOTIDE SEQUENCE</scope>
    <source>
        <strain evidence="2">F-65</strain>
    </source>
</reference>
<dbReference type="Pfam" id="PF03724">
    <property type="entry name" value="META"/>
    <property type="match status" value="1"/>
</dbReference>
<dbReference type="PANTHER" id="PTHR35535:SF1">
    <property type="entry name" value="HEAT SHOCK PROTEIN HSLJ"/>
    <property type="match status" value="1"/>
</dbReference>
<comment type="caution">
    <text evidence="2">The sequence shown here is derived from an EMBL/GenBank/DDBJ whole genome shotgun (WGS) entry which is preliminary data.</text>
</comment>
<proteinExistence type="predicted"/>
<dbReference type="InterPro" id="IPR038670">
    <property type="entry name" value="HslJ-like_sf"/>
</dbReference>